<protein>
    <submittedName>
        <fullName evidence="1">NTP transferase domain-containing protein</fullName>
    </submittedName>
</protein>
<dbReference type="PANTHER" id="PTHR42866">
    <property type="entry name" value="3-DEOXY-MANNO-OCTULOSONATE CYTIDYLYLTRANSFERASE"/>
    <property type="match status" value="1"/>
</dbReference>
<dbReference type="InterPro" id="IPR003329">
    <property type="entry name" value="Cytidylyl_trans"/>
</dbReference>
<dbReference type="InterPro" id="IPR029044">
    <property type="entry name" value="Nucleotide-diphossugar_trans"/>
</dbReference>
<sequence length="273" mass="30316">MKVVATIEARTGSTRLPAKVLRPILGQPMLGRIIERVGRSRRIDEIVVATTRLEQDAAIAELAGRYGVSAYRGSEEDILDRLFGAVEQSGAGILVSLTGDNPFIDPALVDDMVDLLTGREDVDYVATTHMQHADHWSAERTFPTGVTAQVLYADMVREQHAETADQTLRNLGLFTIYNRADRRYRLHAMDAAGKYAGWRHPELRMTVDTPEDFELATQVYERLYPGNAAFSTGEAITLIAGEPLLRDINRDIRQRLGHEEASRRTPDDAKGAG</sequence>
<evidence type="ECO:0000313" key="1">
    <source>
        <dbReference type="EMBL" id="WIM05117.1"/>
    </source>
</evidence>
<dbReference type="EMBL" id="CP107246">
    <property type="protein sequence ID" value="WIM05117.1"/>
    <property type="molecule type" value="Genomic_DNA"/>
</dbReference>
<dbReference type="GO" id="GO:0016740">
    <property type="term" value="F:transferase activity"/>
    <property type="evidence" value="ECO:0007669"/>
    <property type="project" value="UniProtKB-KW"/>
</dbReference>
<gene>
    <name evidence="1" type="ORF">OHM77_10480</name>
</gene>
<dbReference type="Proteomes" id="UP001234916">
    <property type="component" value="Chromosome"/>
</dbReference>
<dbReference type="AlphaFoldDB" id="A0AA49FK87"/>
<name>A0AA49FK87_9PROT</name>
<organism evidence="1">
    <name type="scientific">Candidatus Nitricoxidivorans perseverans</name>
    <dbReference type="NCBI Taxonomy" id="2975601"/>
    <lineage>
        <taxon>Bacteria</taxon>
        <taxon>Pseudomonadati</taxon>
        <taxon>Pseudomonadota</taxon>
        <taxon>Betaproteobacteria</taxon>
        <taxon>Nitrosomonadales</taxon>
        <taxon>Sterolibacteriaceae</taxon>
        <taxon>Candidatus Nitricoxidivorans</taxon>
    </lineage>
</organism>
<reference evidence="1" key="1">
    <citation type="journal article" date="2023" name="Nat. Microbiol.">
        <title>Enrichment and characterization of a nitric oxide-reducing microbial community in a continuous bioreactor.</title>
        <authorList>
            <person name="Garrido-Amador P."/>
            <person name="Stortenbeker N."/>
            <person name="Wessels H.J.C.T."/>
            <person name="Speth D.R."/>
            <person name="Garcia-Heredia I."/>
            <person name="Kartal B."/>
        </authorList>
    </citation>
    <scope>NUCLEOTIDE SEQUENCE</scope>
    <source>
        <strain evidence="1">MAG1</strain>
    </source>
</reference>
<accession>A0AA49FK87</accession>
<proteinExistence type="predicted"/>
<dbReference type="PANTHER" id="PTHR42866:SF1">
    <property type="entry name" value="SPORE COAT POLYSACCHARIDE BIOSYNTHESIS PROTEIN SPSF"/>
    <property type="match status" value="1"/>
</dbReference>
<dbReference type="SUPFAM" id="SSF53448">
    <property type="entry name" value="Nucleotide-diphospho-sugar transferases"/>
    <property type="match status" value="1"/>
</dbReference>
<dbReference type="KEGG" id="npv:OHM77_10480"/>
<dbReference type="GO" id="GO:0005829">
    <property type="term" value="C:cytosol"/>
    <property type="evidence" value="ECO:0007669"/>
    <property type="project" value="TreeGrafter"/>
</dbReference>
<dbReference type="Pfam" id="PF02348">
    <property type="entry name" value="CTP_transf_3"/>
    <property type="match status" value="1"/>
</dbReference>
<dbReference type="Gene3D" id="3.90.550.10">
    <property type="entry name" value="Spore Coat Polysaccharide Biosynthesis Protein SpsA, Chain A"/>
    <property type="match status" value="1"/>
</dbReference>
<keyword evidence="1" id="KW-0808">Transferase</keyword>